<evidence type="ECO:0000256" key="7">
    <source>
        <dbReference type="SAM" id="MobiDB-lite"/>
    </source>
</evidence>
<dbReference type="InterPro" id="IPR003961">
    <property type="entry name" value="FN3_dom"/>
</dbReference>
<evidence type="ECO:0000256" key="5">
    <source>
        <dbReference type="ARBA" id="ARBA00023119"/>
    </source>
</evidence>
<reference evidence="10" key="2">
    <citation type="submission" date="2025-08" db="UniProtKB">
        <authorList>
            <consortium name="Ensembl"/>
        </authorList>
    </citation>
    <scope>IDENTIFICATION</scope>
</reference>
<evidence type="ECO:0000256" key="6">
    <source>
        <dbReference type="ARBA" id="ARBA00023180"/>
    </source>
</evidence>
<reference evidence="10" key="3">
    <citation type="submission" date="2025-09" db="UniProtKB">
        <authorList>
            <consortium name="Ensembl"/>
        </authorList>
    </citation>
    <scope>IDENTIFICATION</scope>
</reference>
<evidence type="ECO:0000313" key="10">
    <source>
        <dbReference type="Ensembl" id="ENSMMDP00005022759.1"/>
    </source>
</evidence>
<dbReference type="PRINTS" id="PR00453">
    <property type="entry name" value="VWFADOMAIN"/>
</dbReference>
<dbReference type="Pfam" id="PF00092">
    <property type="entry name" value="VWA"/>
    <property type="match status" value="1"/>
</dbReference>
<evidence type="ECO:0000259" key="8">
    <source>
        <dbReference type="PROSITE" id="PS50234"/>
    </source>
</evidence>
<evidence type="ECO:0000256" key="2">
    <source>
        <dbReference type="ARBA" id="ARBA00022525"/>
    </source>
</evidence>
<dbReference type="Ensembl" id="ENSMMDT00005023259.1">
    <property type="protein sequence ID" value="ENSMMDP00005022759.1"/>
    <property type="gene ID" value="ENSMMDG00005010765.1"/>
</dbReference>
<dbReference type="Proteomes" id="UP000472263">
    <property type="component" value="Chromosome 24"/>
</dbReference>
<dbReference type="PROSITE" id="PS50234">
    <property type="entry name" value="VWFA"/>
    <property type="match status" value="1"/>
</dbReference>
<keyword evidence="5" id="KW-0176">Collagen</keyword>
<dbReference type="PROSITE" id="PS50853">
    <property type="entry name" value="FN3"/>
    <property type="match status" value="3"/>
</dbReference>
<dbReference type="InterPro" id="IPR013783">
    <property type="entry name" value="Ig-like_fold"/>
</dbReference>
<feature type="region of interest" description="Disordered" evidence="7">
    <location>
        <begin position="102"/>
        <end position="127"/>
    </location>
</feature>
<dbReference type="GO" id="GO:0005615">
    <property type="term" value="C:extracellular space"/>
    <property type="evidence" value="ECO:0007669"/>
    <property type="project" value="TreeGrafter"/>
</dbReference>
<dbReference type="AlphaFoldDB" id="A0A667YFT3"/>
<dbReference type="InterPro" id="IPR036116">
    <property type="entry name" value="FN3_sf"/>
</dbReference>
<keyword evidence="11" id="KW-1185">Reference proteome</keyword>
<dbReference type="InterPro" id="IPR002035">
    <property type="entry name" value="VWF_A"/>
</dbReference>
<dbReference type="InterPro" id="IPR050525">
    <property type="entry name" value="ECM_Assembly_Org"/>
</dbReference>
<name>A0A667YFT3_9TELE</name>
<proteinExistence type="predicted"/>
<dbReference type="GeneTree" id="ENSGT00940000154923"/>
<evidence type="ECO:0000259" key="9">
    <source>
        <dbReference type="PROSITE" id="PS50853"/>
    </source>
</evidence>
<feature type="domain" description="Fibronectin type-III" evidence="9">
    <location>
        <begin position="22"/>
        <end position="113"/>
    </location>
</feature>
<dbReference type="FunFam" id="2.60.40.10:FF:000480">
    <property type="entry name" value="Collagen, type XII, alpha 1"/>
    <property type="match status" value="1"/>
</dbReference>
<evidence type="ECO:0000256" key="1">
    <source>
        <dbReference type="ARBA" id="ARBA00004498"/>
    </source>
</evidence>
<dbReference type="GO" id="GO:0005581">
    <property type="term" value="C:collagen trimer"/>
    <property type="evidence" value="ECO:0007669"/>
    <property type="project" value="UniProtKB-KW"/>
</dbReference>
<gene>
    <name evidence="10" type="primary">COL12A1</name>
    <name evidence="10" type="synonym">col12a1b</name>
</gene>
<evidence type="ECO:0000256" key="4">
    <source>
        <dbReference type="ARBA" id="ARBA00022737"/>
    </source>
</evidence>
<feature type="domain" description="VWFA" evidence="8">
    <location>
        <begin position="135"/>
        <end position="307"/>
    </location>
</feature>
<dbReference type="FunFam" id="3.40.50.410:FF:000001">
    <property type="entry name" value="Collagen, type XII, alpha 1"/>
    <property type="match status" value="1"/>
</dbReference>
<keyword evidence="3" id="KW-0272">Extracellular matrix</keyword>
<dbReference type="SUPFAM" id="SSF53300">
    <property type="entry name" value="vWA-like"/>
    <property type="match status" value="1"/>
</dbReference>
<dbReference type="InterPro" id="IPR036465">
    <property type="entry name" value="vWFA_dom_sf"/>
</dbReference>
<keyword evidence="2" id="KW-0964">Secreted</keyword>
<dbReference type="FunFam" id="2.60.40.10:FF:000234">
    <property type="entry name" value="Collagen, type XII, alpha 1"/>
    <property type="match status" value="1"/>
</dbReference>
<dbReference type="Gene3D" id="3.40.50.410">
    <property type="entry name" value="von Willebrand factor, type A domain"/>
    <property type="match status" value="1"/>
</dbReference>
<feature type="domain" description="Fibronectin type-III" evidence="9">
    <location>
        <begin position="421"/>
        <end position="513"/>
    </location>
</feature>
<feature type="domain" description="Fibronectin type-III" evidence="9">
    <location>
        <begin position="331"/>
        <end position="420"/>
    </location>
</feature>
<dbReference type="Pfam" id="PF00041">
    <property type="entry name" value="fn3"/>
    <property type="match status" value="2"/>
</dbReference>
<sequence length="553" mass="60683">NGEFRRQFEFWPSVSVSSLPVAGEDFPLVAVPSTTILHIYTVRVNLWFTNYRLKYVPSSGGKEVALKIPATSTSTIMKRLQPMTTYNITVHPIYKRWEGKARQGVGTTRTPPSHSLPPPTSTLSDPQCKTTARADIVLLVDGSWSIGRLNFKTIRAFIGRMVGVFEISPDRVQIGLAQYSGDPKTEWHLNAHATRDSLLEAVANLPYKGGNTMTGMALNYILQNNFKANVGMRPDSRKIGVLITDGKSQDEIVFSSQRLRDQGIELYAIGVKNADENELRSIATDPDEIHMYNVNDFTFLLDIVDDLTINLCNSVKGPGTAGQASCVATAAPTDLVTSEVTHRSFRVTWTAPGGPVDQFRVTYMIAAGGPTLQVLVDGTVNTVVLDNLKPLTEYVVNVFAVVGEDSSPPLTGTEITLPLAGPRNMKVYDETMSTMRVRWEPAGGASGYLMLYKPINASQPQPEKEMRVGADVSDVQLLQLIPNTAYSITLYALHGEDTSDPLEGTGVTCTSRPAAPVHHSSVFTSPAELEFQLQGGRPRQNKNISRVKWVKWL</sequence>
<dbReference type="CDD" id="cd00063">
    <property type="entry name" value="FN3"/>
    <property type="match status" value="2"/>
</dbReference>
<evidence type="ECO:0000313" key="11">
    <source>
        <dbReference type="Proteomes" id="UP000472263"/>
    </source>
</evidence>
<keyword evidence="4" id="KW-0677">Repeat</keyword>
<dbReference type="SMART" id="SM00060">
    <property type="entry name" value="FN3"/>
    <property type="match status" value="3"/>
</dbReference>
<dbReference type="GO" id="GO:0035987">
    <property type="term" value="P:endodermal cell differentiation"/>
    <property type="evidence" value="ECO:0007669"/>
    <property type="project" value="TreeGrafter"/>
</dbReference>
<comment type="subcellular location">
    <subcellularLocation>
        <location evidence="1">Secreted</location>
        <location evidence="1">Extracellular space</location>
        <location evidence="1">Extracellular matrix</location>
    </subcellularLocation>
</comment>
<dbReference type="PANTHER" id="PTHR24020:SF85">
    <property type="entry name" value="COLLAGEN ALPHA-1(XII) CHAIN ISOFORM X1"/>
    <property type="match status" value="1"/>
</dbReference>
<evidence type="ECO:0000256" key="3">
    <source>
        <dbReference type="ARBA" id="ARBA00022530"/>
    </source>
</evidence>
<reference evidence="10" key="1">
    <citation type="submission" date="2019-06" db="EMBL/GenBank/DDBJ databases">
        <authorList>
            <consortium name="Wellcome Sanger Institute Data Sharing"/>
        </authorList>
    </citation>
    <scope>NUCLEOTIDE SEQUENCE [LARGE SCALE GENOMIC DNA]</scope>
</reference>
<dbReference type="SMART" id="SM00327">
    <property type="entry name" value="VWA"/>
    <property type="match status" value="1"/>
</dbReference>
<dbReference type="SUPFAM" id="SSF49265">
    <property type="entry name" value="Fibronectin type III"/>
    <property type="match status" value="3"/>
</dbReference>
<protein>
    <submittedName>
        <fullName evidence="10">Collagen type XII alpha 1 chain</fullName>
    </submittedName>
</protein>
<accession>A0A667YFT3</accession>
<dbReference type="PANTHER" id="PTHR24020">
    <property type="entry name" value="COLLAGEN ALPHA"/>
    <property type="match status" value="1"/>
</dbReference>
<organism evidence="10 11">
    <name type="scientific">Myripristis murdjan</name>
    <name type="common">pinecone soldierfish</name>
    <dbReference type="NCBI Taxonomy" id="586833"/>
    <lineage>
        <taxon>Eukaryota</taxon>
        <taxon>Metazoa</taxon>
        <taxon>Chordata</taxon>
        <taxon>Craniata</taxon>
        <taxon>Vertebrata</taxon>
        <taxon>Euteleostomi</taxon>
        <taxon>Actinopterygii</taxon>
        <taxon>Neopterygii</taxon>
        <taxon>Teleostei</taxon>
        <taxon>Neoteleostei</taxon>
        <taxon>Acanthomorphata</taxon>
        <taxon>Holocentriformes</taxon>
        <taxon>Holocentridae</taxon>
        <taxon>Myripristis</taxon>
    </lineage>
</organism>
<dbReference type="Gene3D" id="2.60.40.10">
    <property type="entry name" value="Immunoglobulins"/>
    <property type="match status" value="3"/>
</dbReference>
<keyword evidence="6" id="KW-0325">Glycoprotein</keyword>
<dbReference type="CDD" id="cd01482">
    <property type="entry name" value="vWA_collagen_alphaI-XII-like"/>
    <property type="match status" value="1"/>
</dbReference>